<evidence type="ECO:0000256" key="5">
    <source>
        <dbReference type="ARBA" id="ARBA00022801"/>
    </source>
</evidence>
<protein>
    <submittedName>
        <fullName evidence="13">P-loop containing nucleoside triphosphate hydrolase protein</fullName>
    </submittedName>
</protein>
<gene>
    <name evidence="13" type="ORF">BJ554DRAFT_6281</name>
</gene>
<keyword evidence="6" id="KW-0347">Helicase</keyword>
<dbReference type="InterPro" id="IPR027417">
    <property type="entry name" value="P-loop_NTPase"/>
</dbReference>
<feature type="compositionally biased region" description="Low complexity" evidence="11">
    <location>
        <begin position="194"/>
        <end position="205"/>
    </location>
</feature>
<keyword evidence="10" id="KW-0539">Nucleus</keyword>
<dbReference type="SUPFAM" id="SSF52540">
    <property type="entry name" value="P-loop containing nucleoside triphosphate hydrolases"/>
    <property type="match status" value="1"/>
</dbReference>
<organism evidence="13 14">
    <name type="scientific">Olpidium bornovanus</name>
    <dbReference type="NCBI Taxonomy" id="278681"/>
    <lineage>
        <taxon>Eukaryota</taxon>
        <taxon>Fungi</taxon>
        <taxon>Fungi incertae sedis</taxon>
        <taxon>Olpidiomycota</taxon>
        <taxon>Olpidiomycotina</taxon>
        <taxon>Olpidiomycetes</taxon>
        <taxon>Olpidiales</taxon>
        <taxon>Olpidiaceae</taxon>
        <taxon>Olpidium</taxon>
    </lineage>
</organism>
<keyword evidence="4" id="KW-0227">DNA damage</keyword>
<keyword evidence="14" id="KW-1185">Reference proteome</keyword>
<evidence type="ECO:0000313" key="14">
    <source>
        <dbReference type="Proteomes" id="UP000673691"/>
    </source>
</evidence>
<dbReference type="InterPro" id="IPR049730">
    <property type="entry name" value="SNF2/RAD54-like_C"/>
</dbReference>
<evidence type="ECO:0000256" key="11">
    <source>
        <dbReference type="SAM" id="MobiDB-lite"/>
    </source>
</evidence>
<dbReference type="GO" id="GO:0016787">
    <property type="term" value="F:hydrolase activity"/>
    <property type="evidence" value="ECO:0007669"/>
    <property type="project" value="UniProtKB-KW"/>
</dbReference>
<keyword evidence="7" id="KW-0067">ATP-binding</keyword>
<keyword evidence="8" id="KW-0238">DNA-binding</keyword>
<keyword evidence="9" id="KW-0234">DNA repair</keyword>
<dbReference type="OrthoDB" id="413460at2759"/>
<comment type="similarity">
    <text evidence="2">Belongs to the SNF2/RAD54 helicase family.</text>
</comment>
<evidence type="ECO:0000256" key="10">
    <source>
        <dbReference type="ARBA" id="ARBA00023242"/>
    </source>
</evidence>
<evidence type="ECO:0000256" key="1">
    <source>
        <dbReference type="ARBA" id="ARBA00004123"/>
    </source>
</evidence>
<dbReference type="Gene3D" id="3.40.50.300">
    <property type="entry name" value="P-loop containing nucleotide triphosphate hydrolases"/>
    <property type="match status" value="1"/>
</dbReference>
<accession>A0A8H7ZY88</accession>
<evidence type="ECO:0000256" key="2">
    <source>
        <dbReference type="ARBA" id="ARBA00007025"/>
    </source>
</evidence>
<evidence type="ECO:0000256" key="8">
    <source>
        <dbReference type="ARBA" id="ARBA00023125"/>
    </source>
</evidence>
<dbReference type="CDD" id="cd22254">
    <property type="entry name" value="CSB_WHD"/>
    <property type="match status" value="1"/>
</dbReference>
<dbReference type="PANTHER" id="PTHR45629:SF7">
    <property type="entry name" value="DNA EXCISION REPAIR PROTEIN ERCC-6-RELATED"/>
    <property type="match status" value="1"/>
</dbReference>
<name>A0A8H7ZY88_9FUNG</name>
<feature type="region of interest" description="Disordered" evidence="11">
    <location>
        <begin position="194"/>
        <end position="280"/>
    </location>
</feature>
<evidence type="ECO:0000256" key="3">
    <source>
        <dbReference type="ARBA" id="ARBA00022741"/>
    </source>
</evidence>
<evidence type="ECO:0000313" key="13">
    <source>
        <dbReference type="EMBL" id="KAG5461509.1"/>
    </source>
</evidence>
<dbReference type="GO" id="GO:0005634">
    <property type="term" value="C:nucleus"/>
    <property type="evidence" value="ECO:0007669"/>
    <property type="project" value="TreeGrafter"/>
</dbReference>
<feature type="compositionally biased region" description="Basic and acidic residues" evidence="11">
    <location>
        <begin position="412"/>
        <end position="425"/>
    </location>
</feature>
<dbReference type="CDD" id="cd18793">
    <property type="entry name" value="SF2_C_SNF"/>
    <property type="match status" value="1"/>
</dbReference>
<proteinExistence type="inferred from homology"/>
<dbReference type="EMBL" id="JAEFCI010003542">
    <property type="protein sequence ID" value="KAG5461509.1"/>
    <property type="molecule type" value="Genomic_DNA"/>
</dbReference>
<dbReference type="InterPro" id="IPR058951">
    <property type="entry name" value="WHD_Rad26_CSB-like"/>
</dbReference>
<comment type="caution">
    <text evidence="13">The sequence shown here is derived from an EMBL/GenBank/DDBJ whole genome shotgun (WGS) entry which is preliminary data.</text>
</comment>
<sequence length="511" mass="57005">MLVPIQSPTYGHWEKSGKMLVVKAVLEMWHRDKHRVLLFSQTRQMLDILERLARTLGHQYRRMDGTTPVANRHALVDEFNARKDIFLFLLTTKVGGLGVNLTGADRVCIYDPDWNPSTDVQARERAWRLGQKKDVTIYRLMTSGTIEEKIYHRQIFKTFLTNKILKDPKQKRFFKSSDLNDLFSLTSEDSAATGTETGELFEGTEVVAPARPAKNKRRNSGEAGRPRTKRERRREGEADNLASIGELAGVEEYRPPGARSEPGGGEGGEERQSAGEDGHDDSHILESLFEMTGIHSALKHDSIMDGARQEDIIVEREAARVAEEAVLALKESRKRRRAQDIGVPTWTGRSGSAGGPRFGTRTSGPRFLLSAHPSSLQRSTEGFGSGALSGFRGLAAAPSSSSVLSNMKHRSAPGDRRRQPGDRTAKSGGSGEAIEAKLMDESKRENLVVKIREFLCLRGEAGMSSSEIVENFKLRIRDEDVPMFRKMLRGIADFHREADGNGYWKLKADFL</sequence>
<feature type="domain" description="Helicase C-terminal" evidence="12">
    <location>
        <begin position="21"/>
        <end position="180"/>
    </location>
</feature>
<feature type="region of interest" description="Disordered" evidence="11">
    <location>
        <begin position="399"/>
        <end position="437"/>
    </location>
</feature>
<evidence type="ECO:0000256" key="9">
    <source>
        <dbReference type="ARBA" id="ARBA00023204"/>
    </source>
</evidence>
<dbReference type="Pfam" id="PF25875">
    <property type="entry name" value="WHD_Rad26_CSB"/>
    <property type="match status" value="1"/>
</dbReference>
<dbReference type="GO" id="GO:0008094">
    <property type="term" value="F:ATP-dependent activity, acting on DNA"/>
    <property type="evidence" value="ECO:0007669"/>
    <property type="project" value="TreeGrafter"/>
</dbReference>
<evidence type="ECO:0000256" key="4">
    <source>
        <dbReference type="ARBA" id="ARBA00022763"/>
    </source>
</evidence>
<dbReference type="PANTHER" id="PTHR45629">
    <property type="entry name" value="SNF2/RAD54 FAMILY MEMBER"/>
    <property type="match status" value="1"/>
</dbReference>
<dbReference type="Proteomes" id="UP000673691">
    <property type="component" value="Unassembled WGS sequence"/>
</dbReference>
<keyword evidence="3" id="KW-0547">Nucleotide-binding</keyword>
<evidence type="ECO:0000256" key="6">
    <source>
        <dbReference type="ARBA" id="ARBA00022806"/>
    </source>
</evidence>
<feature type="compositionally biased region" description="Basic and acidic residues" evidence="11">
    <location>
        <begin position="268"/>
        <end position="280"/>
    </location>
</feature>
<evidence type="ECO:0000256" key="7">
    <source>
        <dbReference type="ARBA" id="ARBA00022840"/>
    </source>
</evidence>
<comment type="subcellular location">
    <subcellularLocation>
        <location evidence="1">Nucleus</location>
    </subcellularLocation>
</comment>
<dbReference type="PROSITE" id="PS51194">
    <property type="entry name" value="HELICASE_CTER"/>
    <property type="match status" value="1"/>
</dbReference>
<dbReference type="InterPro" id="IPR001650">
    <property type="entry name" value="Helicase_C-like"/>
</dbReference>
<reference evidence="13 14" key="1">
    <citation type="journal article" name="Sci. Rep.">
        <title>Genome-scale phylogenetic analyses confirm Olpidium as the closest living zoosporic fungus to the non-flagellated, terrestrial fungi.</title>
        <authorList>
            <person name="Chang Y."/>
            <person name="Rochon D."/>
            <person name="Sekimoto S."/>
            <person name="Wang Y."/>
            <person name="Chovatia M."/>
            <person name="Sandor L."/>
            <person name="Salamov A."/>
            <person name="Grigoriev I.V."/>
            <person name="Stajich J.E."/>
            <person name="Spatafora J.W."/>
        </authorList>
    </citation>
    <scope>NUCLEOTIDE SEQUENCE [LARGE SCALE GENOMIC DNA]</scope>
    <source>
        <strain evidence="13">S191</strain>
    </source>
</reference>
<evidence type="ECO:0000259" key="12">
    <source>
        <dbReference type="PROSITE" id="PS51194"/>
    </source>
</evidence>
<dbReference type="AlphaFoldDB" id="A0A8H7ZY88"/>
<dbReference type="InterPro" id="IPR050496">
    <property type="entry name" value="SNF2_RAD54_helicase_repair"/>
</dbReference>
<keyword evidence="5 13" id="KW-0378">Hydrolase</keyword>
<dbReference type="SMART" id="SM00490">
    <property type="entry name" value="HELICc"/>
    <property type="match status" value="1"/>
</dbReference>
<dbReference type="GO" id="GO:0006283">
    <property type="term" value="P:transcription-coupled nucleotide-excision repair"/>
    <property type="evidence" value="ECO:0007669"/>
    <property type="project" value="TreeGrafter"/>
</dbReference>
<dbReference type="Pfam" id="PF00271">
    <property type="entry name" value="Helicase_C"/>
    <property type="match status" value="1"/>
</dbReference>